<proteinExistence type="predicted"/>
<reference evidence="1 2" key="1">
    <citation type="submission" date="2017-07" db="EMBL/GenBank/DDBJ databases">
        <title>The new phylogeny of genus Mycobacterium.</title>
        <authorList>
            <person name="Tortoli E."/>
            <person name="Trovato A."/>
            <person name="Cirillo D.M."/>
        </authorList>
    </citation>
    <scope>NUCLEOTIDE SEQUENCE [LARGE SCALE GENOMIC DNA]</scope>
    <source>
        <strain evidence="1 2">ATCC 33027</strain>
    </source>
</reference>
<keyword evidence="2" id="KW-1185">Reference proteome</keyword>
<name>A0A255DTP0_9MYCO</name>
<organism evidence="1 2">
    <name type="scientific">Mycolicibacterium sphagni</name>
    <dbReference type="NCBI Taxonomy" id="1786"/>
    <lineage>
        <taxon>Bacteria</taxon>
        <taxon>Bacillati</taxon>
        <taxon>Actinomycetota</taxon>
        <taxon>Actinomycetes</taxon>
        <taxon>Mycobacteriales</taxon>
        <taxon>Mycobacteriaceae</taxon>
        <taxon>Mycolicibacterium</taxon>
    </lineage>
</organism>
<dbReference type="RefSeq" id="WP_094475443.1">
    <property type="nucleotide sequence ID" value="NZ_NOZR01000001.1"/>
</dbReference>
<gene>
    <name evidence="1" type="ORF">CG716_00650</name>
</gene>
<comment type="caution">
    <text evidence="1">The sequence shown here is derived from an EMBL/GenBank/DDBJ whole genome shotgun (WGS) entry which is preliminary data.</text>
</comment>
<sequence>MGRSPQTVELRHSQLRFVAREIGAHSNAVTEDDLTTFFACYGEERGPETRKSYRAAVRAFFD</sequence>
<accession>A0A255DTP0</accession>
<dbReference type="AlphaFoldDB" id="A0A255DTP0"/>
<protein>
    <recommendedName>
        <fullName evidence="3">Integrase</fullName>
    </recommendedName>
</protein>
<dbReference type="Proteomes" id="UP000216063">
    <property type="component" value="Unassembled WGS sequence"/>
</dbReference>
<evidence type="ECO:0000313" key="1">
    <source>
        <dbReference type="EMBL" id="OYN82758.1"/>
    </source>
</evidence>
<evidence type="ECO:0008006" key="3">
    <source>
        <dbReference type="Google" id="ProtNLM"/>
    </source>
</evidence>
<evidence type="ECO:0000313" key="2">
    <source>
        <dbReference type="Proteomes" id="UP000216063"/>
    </source>
</evidence>
<dbReference type="OrthoDB" id="1822491at2"/>
<dbReference type="EMBL" id="NOZR01000001">
    <property type="protein sequence ID" value="OYN82758.1"/>
    <property type="molecule type" value="Genomic_DNA"/>
</dbReference>